<evidence type="ECO:0000256" key="4">
    <source>
        <dbReference type="ARBA" id="ARBA00008704"/>
    </source>
</evidence>
<feature type="compositionally biased region" description="Polar residues" evidence="19">
    <location>
        <begin position="164"/>
        <end position="175"/>
    </location>
</feature>
<dbReference type="PANTHER" id="PTHR23350:SF0">
    <property type="entry name" value="PEROXISOME BIOGENESIS FACTOR 10"/>
    <property type="match status" value="1"/>
</dbReference>
<dbReference type="GO" id="GO:0005778">
    <property type="term" value="C:peroxisomal membrane"/>
    <property type="evidence" value="ECO:0007669"/>
    <property type="project" value="UniProtKB-SubCell"/>
</dbReference>
<dbReference type="SUPFAM" id="SSF57850">
    <property type="entry name" value="RING/U-box"/>
    <property type="match status" value="1"/>
</dbReference>
<evidence type="ECO:0000313" key="21">
    <source>
        <dbReference type="EMBL" id="KAF0689108.1"/>
    </source>
</evidence>
<dbReference type="PROSITE" id="PS00518">
    <property type="entry name" value="ZF_RING_1"/>
    <property type="match status" value="1"/>
</dbReference>
<evidence type="ECO:0000256" key="2">
    <source>
        <dbReference type="ARBA" id="ARBA00004585"/>
    </source>
</evidence>
<evidence type="ECO:0000256" key="9">
    <source>
        <dbReference type="ARBA" id="ARBA00022692"/>
    </source>
</evidence>
<dbReference type="CDD" id="cd16527">
    <property type="entry name" value="RING-HC_PEX10"/>
    <property type="match status" value="1"/>
</dbReference>
<evidence type="ECO:0000256" key="7">
    <source>
        <dbReference type="ARBA" id="ARBA00022593"/>
    </source>
</evidence>
<keyword evidence="9" id="KW-0812">Transmembrane</keyword>
<keyword evidence="23" id="KW-1185">Reference proteome</keyword>
<feature type="region of interest" description="Disordered" evidence="19">
    <location>
        <begin position="148"/>
        <end position="189"/>
    </location>
</feature>
<organism evidence="22 23">
    <name type="scientific">Aphanomyces stellatus</name>
    <dbReference type="NCBI Taxonomy" id="120398"/>
    <lineage>
        <taxon>Eukaryota</taxon>
        <taxon>Sar</taxon>
        <taxon>Stramenopiles</taxon>
        <taxon>Oomycota</taxon>
        <taxon>Saprolegniomycetes</taxon>
        <taxon>Saprolegniales</taxon>
        <taxon>Verrucalvaceae</taxon>
        <taxon>Aphanomyces</taxon>
    </lineage>
</organism>
<evidence type="ECO:0000256" key="17">
    <source>
        <dbReference type="ARBA" id="ARBA00023140"/>
    </source>
</evidence>
<keyword evidence="14" id="KW-0653">Protein transport</keyword>
<dbReference type="InterPro" id="IPR013083">
    <property type="entry name" value="Znf_RING/FYVE/PHD"/>
</dbReference>
<evidence type="ECO:0000256" key="19">
    <source>
        <dbReference type="SAM" id="MobiDB-lite"/>
    </source>
</evidence>
<dbReference type="AlphaFoldDB" id="A0A485LD12"/>
<evidence type="ECO:0000256" key="8">
    <source>
        <dbReference type="ARBA" id="ARBA00022679"/>
    </source>
</evidence>
<dbReference type="Pfam" id="PF13639">
    <property type="entry name" value="zf-RING_2"/>
    <property type="match status" value="1"/>
</dbReference>
<keyword evidence="6" id="KW-0813">Transport</keyword>
<dbReference type="EMBL" id="CAADRA010006541">
    <property type="protein sequence ID" value="VFT96094.1"/>
    <property type="molecule type" value="Genomic_DNA"/>
</dbReference>
<comment type="subcellular location">
    <subcellularLocation>
        <location evidence="2">Peroxisome membrane</location>
        <topology evidence="2">Multi-pass membrane protein</topology>
    </subcellularLocation>
</comment>
<proteinExistence type="inferred from homology"/>
<sequence>MYPPAPHSHVLLAMTKDDFYVSQFQNSINDVVEKIKFWRRSDSPTGVLQIPFDPELQLLSKVLYYIVTGMEDISMNVALSSSRLTFLAGSQSLGEEYCEVYRLQGDPAAASVVGGGRTLLWLLLETLPSYFKQRSLLGWTQLRPGEQEQRLQEARNRAREQMQLRRQNPTSTVISTPAAPETSAADRDATSGSWIDARLKSMDALVKRTKESVKLWEARTGLSVDGIVHGLAQCHLALFFLNGRYFHISKRVAGLRYVLSQRLSQPFAQFAILGYMILVRAMISACLALPPAMRCLLGHQVANSRPAAMVEGKRVPADTGVSPKQTKKCALCLTERSHPSMTPCGHVFCWECIVGWCQSKPECPLCRQVVLPQDVKCLYNYH</sequence>
<dbReference type="InterPro" id="IPR006845">
    <property type="entry name" value="Pex_N"/>
</dbReference>
<dbReference type="Proteomes" id="UP000332933">
    <property type="component" value="Unassembled WGS sequence"/>
</dbReference>
<evidence type="ECO:0000256" key="13">
    <source>
        <dbReference type="ARBA" id="ARBA00022833"/>
    </source>
</evidence>
<comment type="catalytic activity">
    <reaction evidence="1">
        <text>S-ubiquitinyl-[E2 ubiquitin-conjugating enzyme]-L-cysteine + [acceptor protein]-L-lysine = [E2 ubiquitin-conjugating enzyme]-L-cysteine + N(6)-ubiquitinyl-[acceptor protein]-L-lysine.</text>
        <dbReference type="EC" id="2.3.2.27"/>
    </reaction>
</comment>
<reference evidence="21" key="2">
    <citation type="submission" date="2019-06" db="EMBL/GenBank/DDBJ databases">
        <title>Genomics analysis of Aphanomyces spp. identifies a new class of oomycete effector associated with host adaptation.</title>
        <authorList>
            <person name="Gaulin E."/>
        </authorList>
    </citation>
    <scope>NUCLEOTIDE SEQUENCE</scope>
    <source>
        <strain evidence="21">CBS 578.67</strain>
    </source>
</reference>
<dbReference type="EC" id="2.3.2.27" evidence="5"/>
<dbReference type="EMBL" id="VJMH01006520">
    <property type="protein sequence ID" value="KAF0689108.1"/>
    <property type="molecule type" value="Genomic_DNA"/>
</dbReference>
<dbReference type="InterPro" id="IPR001841">
    <property type="entry name" value="Znf_RING"/>
</dbReference>
<evidence type="ECO:0000256" key="1">
    <source>
        <dbReference type="ARBA" id="ARBA00000900"/>
    </source>
</evidence>
<dbReference type="Pfam" id="PF04757">
    <property type="entry name" value="Pex2_Pex12"/>
    <property type="match status" value="1"/>
</dbReference>
<dbReference type="GO" id="GO:0061630">
    <property type="term" value="F:ubiquitin protein ligase activity"/>
    <property type="evidence" value="ECO:0007669"/>
    <property type="project" value="UniProtKB-EC"/>
</dbReference>
<evidence type="ECO:0000256" key="10">
    <source>
        <dbReference type="ARBA" id="ARBA00022723"/>
    </source>
</evidence>
<dbReference type="PANTHER" id="PTHR23350">
    <property type="entry name" value="PEROXISOME ASSEMBLY PROTEIN 10"/>
    <property type="match status" value="1"/>
</dbReference>
<feature type="compositionally biased region" description="Basic and acidic residues" evidence="19">
    <location>
        <begin position="148"/>
        <end position="163"/>
    </location>
</feature>
<feature type="domain" description="RING-type" evidence="20">
    <location>
        <begin position="329"/>
        <end position="367"/>
    </location>
</feature>
<evidence type="ECO:0000256" key="11">
    <source>
        <dbReference type="ARBA" id="ARBA00022771"/>
    </source>
</evidence>
<protein>
    <recommendedName>
        <fullName evidence="5">RING-type E3 ubiquitin transferase</fullName>
        <ecNumber evidence="5">2.3.2.27</ecNumber>
    </recommendedName>
</protein>
<keyword evidence="16" id="KW-0472">Membrane</keyword>
<keyword evidence="17" id="KW-0576">Peroxisome</keyword>
<evidence type="ECO:0000256" key="16">
    <source>
        <dbReference type="ARBA" id="ARBA00023136"/>
    </source>
</evidence>
<dbReference type="GO" id="GO:0016558">
    <property type="term" value="P:protein import into peroxisome matrix"/>
    <property type="evidence" value="ECO:0007669"/>
    <property type="project" value="InterPro"/>
</dbReference>
<comment type="similarity">
    <text evidence="4">Belongs to the pex2/pex10/pex12 family.</text>
</comment>
<evidence type="ECO:0000313" key="22">
    <source>
        <dbReference type="EMBL" id="VFT96094.1"/>
    </source>
</evidence>
<keyword evidence="7" id="KW-0962">Peroxisome biogenesis</keyword>
<evidence type="ECO:0000256" key="6">
    <source>
        <dbReference type="ARBA" id="ARBA00022448"/>
    </source>
</evidence>
<dbReference type="PROSITE" id="PS50089">
    <property type="entry name" value="ZF_RING_2"/>
    <property type="match status" value="1"/>
</dbReference>
<keyword evidence="15" id="KW-1133">Transmembrane helix</keyword>
<evidence type="ECO:0000256" key="3">
    <source>
        <dbReference type="ARBA" id="ARBA00004906"/>
    </source>
</evidence>
<keyword evidence="11 18" id="KW-0863">Zinc-finger</keyword>
<evidence type="ECO:0000256" key="15">
    <source>
        <dbReference type="ARBA" id="ARBA00022989"/>
    </source>
</evidence>
<dbReference type="OrthoDB" id="6270329at2759"/>
<keyword evidence="10" id="KW-0479">Metal-binding</keyword>
<dbReference type="SMART" id="SM00184">
    <property type="entry name" value="RING"/>
    <property type="match status" value="1"/>
</dbReference>
<keyword evidence="12" id="KW-0833">Ubl conjugation pathway</keyword>
<comment type="pathway">
    <text evidence="3">Protein modification; protein ubiquitination.</text>
</comment>
<evidence type="ECO:0000259" key="20">
    <source>
        <dbReference type="PROSITE" id="PS50089"/>
    </source>
</evidence>
<name>A0A485LD12_9STRA</name>
<evidence type="ECO:0000313" key="23">
    <source>
        <dbReference type="Proteomes" id="UP000332933"/>
    </source>
</evidence>
<dbReference type="InterPro" id="IPR017907">
    <property type="entry name" value="Znf_RING_CS"/>
</dbReference>
<evidence type="ECO:0000256" key="18">
    <source>
        <dbReference type="PROSITE-ProRule" id="PRU00175"/>
    </source>
</evidence>
<keyword evidence="13" id="KW-0862">Zinc</keyword>
<evidence type="ECO:0000256" key="14">
    <source>
        <dbReference type="ARBA" id="ARBA00022927"/>
    </source>
</evidence>
<evidence type="ECO:0000256" key="12">
    <source>
        <dbReference type="ARBA" id="ARBA00022786"/>
    </source>
</evidence>
<accession>A0A485LD12</accession>
<dbReference type="GO" id="GO:0008270">
    <property type="term" value="F:zinc ion binding"/>
    <property type="evidence" value="ECO:0007669"/>
    <property type="project" value="UniProtKB-KW"/>
</dbReference>
<dbReference type="InterPro" id="IPR025654">
    <property type="entry name" value="PEX2/10"/>
</dbReference>
<keyword evidence="8" id="KW-0808">Transferase</keyword>
<evidence type="ECO:0000256" key="5">
    <source>
        <dbReference type="ARBA" id="ARBA00012483"/>
    </source>
</evidence>
<gene>
    <name evidence="22" type="primary">Aste57867_19380</name>
    <name evidence="21" type="ORF">As57867_019316</name>
    <name evidence="22" type="ORF">ASTE57867_19380</name>
</gene>
<reference evidence="22 23" key="1">
    <citation type="submission" date="2019-03" db="EMBL/GenBank/DDBJ databases">
        <authorList>
            <person name="Gaulin E."/>
            <person name="Dumas B."/>
        </authorList>
    </citation>
    <scope>NUCLEOTIDE SEQUENCE [LARGE SCALE GENOMIC DNA]</scope>
    <source>
        <strain evidence="22">CBS 568.67</strain>
    </source>
</reference>
<dbReference type="Gene3D" id="3.30.40.10">
    <property type="entry name" value="Zinc/RING finger domain, C3HC4 (zinc finger)"/>
    <property type="match status" value="1"/>
</dbReference>